<accession>A0AAQ4DA33</accession>
<dbReference type="Proteomes" id="UP001321473">
    <property type="component" value="Unassembled WGS sequence"/>
</dbReference>
<keyword evidence="1" id="KW-1133">Transmembrane helix</keyword>
<proteinExistence type="predicted"/>
<evidence type="ECO:0000313" key="2">
    <source>
        <dbReference type="EMBL" id="KAK8759323.1"/>
    </source>
</evidence>
<keyword evidence="1" id="KW-0812">Transmembrane</keyword>
<protein>
    <submittedName>
        <fullName evidence="2">Uncharacterized protein</fullName>
    </submittedName>
</protein>
<name>A0AAQ4DA33_AMBAM</name>
<dbReference type="EMBL" id="JARKHS020033177">
    <property type="protein sequence ID" value="KAK8759323.1"/>
    <property type="molecule type" value="Genomic_DNA"/>
</dbReference>
<reference evidence="2 3" key="1">
    <citation type="journal article" date="2023" name="Arcadia Sci">
        <title>De novo assembly of a long-read Amblyomma americanum tick genome.</title>
        <authorList>
            <person name="Chou S."/>
            <person name="Poskanzer K.E."/>
            <person name="Rollins M."/>
            <person name="Thuy-Boun P.S."/>
        </authorList>
    </citation>
    <scope>NUCLEOTIDE SEQUENCE [LARGE SCALE GENOMIC DNA]</scope>
    <source>
        <strain evidence="2">F_SG_1</strain>
        <tissue evidence="2">Salivary glands</tissue>
    </source>
</reference>
<comment type="caution">
    <text evidence="2">The sequence shown here is derived from an EMBL/GenBank/DDBJ whole genome shotgun (WGS) entry which is preliminary data.</text>
</comment>
<keyword evidence="3" id="KW-1185">Reference proteome</keyword>
<gene>
    <name evidence="2" type="ORF">V5799_003049</name>
</gene>
<sequence length="67" mass="7356">MTDYEAWFHINWNNCADTALHSLRKHALAVCGGCLALSLGLAFLDALAHTTIVEIGLIRAYYARHAA</sequence>
<evidence type="ECO:0000313" key="3">
    <source>
        <dbReference type="Proteomes" id="UP001321473"/>
    </source>
</evidence>
<evidence type="ECO:0000256" key="1">
    <source>
        <dbReference type="SAM" id="Phobius"/>
    </source>
</evidence>
<feature type="transmembrane region" description="Helical" evidence="1">
    <location>
        <begin position="27"/>
        <end position="48"/>
    </location>
</feature>
<dbReference type="AlphaFoldDB" id="A0AAQ4DA33"/>
<organism evidence="2 3">
    <name type="scientific">Amblyomma americanum</name>
    <name type="common">Lone star tick</name>
    <dbReference type="NCBI Taxonomy" id="6943"/>
    <lineage>
        <taxon>Eukaryota</taxon>
        <taxon>Metazoa</taxon>
        <taxon>Ecdysozoa</taxon>
        <taxon>Arthropoda</taxon>
        <taxon>Chelicerata</taxon>
        <taxon>Arachnida</taxon>
        <taxon>Acari</taxon>
        <taxon>Parasitiformes</taxon>
        <taxon>Ixodida</taxon>
        <taxon>Ixodoidea</taxon>
        <taxon>Ixodidae</taxon>
        <taxon>Amblyomminae</taxon>
        <taxon>Amblyomma</taxon>
    </lineage>
</organism>
<keyword evidence="1" id="KW-0472">Membrane</keyword>